<dbReference type="Proteomes" id="UP000176451">
    <property type="component" value="Unassembled WGS sequence"/>
</dbReference>
<protein>
    <submittedName>
        <fullName evidence="1">Uncharacterized protein</fullName>
    </submittedName>
</protein>
<organism evidence="1 2">
    <name type="scientific">Candidatus Berkelbacteria bacterium RIFCSPHIGHO2_12_FULL_36_9</name>
    <dbReference type="NCBI Taxonomy" id="1797469"/>
    <lineage>
        <taxon>Bacteria</taxon>
        <taxon>Candidatus Berkelbacteria</taxon>
    </lineage>
</organism>
<evidence type="ECO:0000313" key="1">
    <source>
        <dbReference type="EMBL" id="OGD65907.1"/>
    </source>
</evidence>
<evidence type="ECO:0000313" key="2">
    <source>
        <dbReference type="Proteomes" id="UP000176451"/>
    </source>
</evidence>
<dbReference type="EMBL" id="MEZV01000049">
    <property type="protein sequence ID" value="OGD65907.1"/>
    <property type="molecule type" value="Genomic_DNA"/>
</dbReference>
<accession>A0A1F5EEP5</accession>
<reference evidence="1 2" key="1">
    <citation type="journal article" date="2016" name="Nat. Commun.">
        <title>Thousands of microbial genomes shed light on interconnected biogeochemical processes in an aquifer system.</title>
        <authorList>
            <person name="Anantharaman K."/>
            <person name="Brown C.T."/>
            <person name="Hug L.A."/>
            <person name="Sharon I."/>
            <person name="Castelle C.J."/>
            <person name="Probst A.J."/>
            <person name="Thomas B.C."/>
            <person name="Singh A."/>
            <person name="Wilkins M.J."/>
            <person name="Karaoz U."/>
            <person name="Brodie E.L."/>
            <person name="Williams K.H."/>
            <person name="Hubbard S.S."/>
            <person name="Banfield J.F."/>
        </authorList>
    </citation>
    <scope>NUCLEOTIDE SEQUENCE [LARGE SCALE GENOMIC DNA]</scope>
</reference>
<sequence length="65" mass="8167">MHIWDYKTKDKNNLPETWMLERSINFGLEDNERISEKVLRRNWDKIKIDPAKRKFLEFLLWPKKY</sequence>
<gene>
    <name evidence="1" type="ORF">A3F08_00510</name>
</gene>
<dbReference type="STRING" id="1797469.A3F08_00510"/>
<comment type="caution">
    <text evidence="1">The sequence shown here is derived from an EMBL/GenBank/DDBJ whole genome shotgun (WGS) entry which is preliminary data.</text>
</comment>
<dbReference type="AlphaFoldDB" id="A0A1F5EEP5"/>
<name>A0A1F5EEP5_9BACT</name>
<proteinExistence type="predicted"/>